<proteinExistence type="predicted"/>
<organism evidence="5 6">
    <name type="scientific">Modestobacter marinus</name>
    <dbReference type="NCBI Taxonomy" id="477641"/>
    <lineage>
        <taxon>Bacteria</taxon>
        <taxon>Bacillati</taxon>
        <taxon>Actinomycetota</taxon>
        <taxon>Actinomycetes</taxon>
        <taxon>Geodermatophilales</taxon>
        <taxon>Geodermatophilaceae</taxon>
        <taxon>Modestobacter</taxon>
    </lineage>
</organism>
<reference evidence="7" key="2">
    <citation type="journal article" date="2019" name="Int. J. Syst. Evol. Microbiol.">
        <title>The Global Catalogue of Microorganisms (GCM) 10K type strain sequencing project: providing services to taxonomists for standard genome sequencing and annotation.</title>
        <authorList>
            <consortium name="The Broad Institute Genomics Platform"/>
            <consortium name="The Broad Institute Genome Sequencing Center for Infectious Disease"/>
            <person name="Wu L."/>
            <person name="Ma J."/>
        </authorList>
    </citation>
    <scope>NUCLEOTIDE SEQUENCE [LARGE SCALE GENOMIC DNA]</scope>
    <source>
        <strain evidence="7">CGMCC 4.5581</strain>
    </source>
</reference>
<accession>A0A846LGQ2</accession>
<dbReference type="Proteomes" id="UP000648663">
    <property type="component" value="Unassembled WGS sequence"/>
</dbReference>
<evidence type="ECO:0000256" key="2">
    <source>
        <dbReference type="ARBA" id="ARBA00022679"/>
    </source>
</evidence>
<reference evidence="4" key="4">
    <citation type="submission" date="2024-05" db="EMBL/GenBank/DDBJ databases">
        <authorList>
            <person name="Sun Q."/>
            <person name="Zhou Y."/>
        </authorList>
    </citation>
    <scope>NUCLEOTIDE SEQUENCE</scope>
    <source>
        <strain evidence="4">CGMCC 4.5581</strain>
    </source>
</reference>
<dbReference type="EMBL" id="BMMI01000001">
    <property type="protein sequence ID" value="GGL54080.1"/>
    <property type="molecule type" value="Genomic_DNA"/>
</dbReference>
<dbReference type="SUPFAM" id="SSF53756">
    <property type="entry name" value="UDP-Glycosyltransferase/glycogen phosphorylase"/>
    <property type="match status" value="1"/>
</dbReference>
<dbReference type="GO" id="GO:0016757">
    <property type="term" value="F:glycosyltransferase activity"/>
    <property type="evidence" value="ECO:0007669"/>
    <property type="project" value="UniProtKB-KW"/>
</dbReference>
<dbReference type="InterPro" id="IPR028098">
    <property type="entry name" value="Glyco_trans_4-like_N"/>
</dbReference>
<dbReference type="Pfam" id="PF13439">
    <property type="entry name" value="Glyco_transf_4"/>
    <property type="match status" value="1"/>
</dbReference>
<reference evidence="5 6" key="3">
    <citation type="submission" date="2020-02" db="EMBL/GenBank/DDBJ databases">
        <title>Sequencing the genomes of 1000 actinobacteria strains.</title>
        <authorList>
            <person name="Klenk H.-P."/>
        </authorList>
    </citation>
    <scope>NUCLEOTIDE SEQUENCE [LARGE SCALE GENOMIC DNA]</scope>
    <source>
        <strain evidence="5 6">DSM 45201</strain>
    </source>
</reference>
<keyword evidence="2" id="KW-0808">Transferase</keyword>
<evidence type="ECO:0000256" key="1">
    <source>
        <dbReference type="ARBA" id="ARBA00022676"/>
    </source>
</evidence>
<name>A0A846LGQ2_9ACTN</name>
<evidence type="ECO:0000313" key="5">
    <source>
        <dbReference type="EMBL" id="NIH67343.1"/>
    </source>
</evidence>
<dbReference type="AlphaFoldDB" id="A0A846LGQ2"/>
<evidence type="ECO:0000313" key="4">
    <source>
        <dbReference type="EMBL" id="GGL54080.1"/>
    </source>
</evidence>
<dbReference type="Proteomes" id="UP000552836">
    <property type="component" value="Unassembled WGS sequence"/>
</dbReference>
<dbReference type="RefSeq" id="WP_166754776.1">
    <property type="nucleotide sequence ID" value="NZ_BAABJU010000001.1"/>
</dbReference>
<sequence>MTAVPEETARPLRVATVPYAGAYLDAVLPEGIVRVGPAGSPSPWLDPRHLGAHAGEVDVLHLHGGYDHLTVAEMDAWTAAVRRAGVPLVVTVHHLDALEGADTGTHPGAARTRHRAHLRALLGTAEVVLTLTRGAADEIADRFGRTAIVVAHPSLAGPTPDVGRETRLAGLHLGRLGPDVPEAEDLVRAALSGAVSGGGRLRVDVHPDVDLAARLPGLLALADAGELELARSWPGDPAAWVRHLQELHVSVLPRRTGTHSGWVELCRDAGTRVVVPGGGQHAQQWSDVVLYGNDPDHGLDAASLTSAVVAALTRPAPARVDRAWRAEQRAAVQRVHAQVYEQVAADVAVS</sequence>
<evidence type="ECO:0000313" key="7">
    <source>
        <dbReference type="Proteomes" id="UP000648663"/>
    </source>
</evidence>
<dbReference type="Gene3D" id="3.40.50.2000">
    <property type="entry name" value="Glycogen Phosphorylase B"/>
    <property type="match status" value="1"/>
</dbReference>
<evidence type="ECO:0000313" key="6">
    <source>
        <dbReference type="Proteomes" id="UP000552836"/>
    </source>
</evidence>
<feature type="domain" description="Glycosyltransferase subfamily 4-like N-terminal" evidence="3">
    <location>
        <begin position="42"/>
        <end position="152"/>
    </location>
</feature>
<reference evidence="4" key="1">
    <citation type="journal article" date="2014" name="Int. J. Syst. Evol. Microbiol.">
        <title>Complete genome of a new Firmicutes species belonging to the dominant human colonic microbiota ('Ruminococcus bicirculans') reveals two chromosomes and a selective capacity to utilize plant glucans.</title>
        <authorList>
            <consortium name="NISC Comparative Sequencing Program"/>
            <person name="Wegmann U."/>
            <person name="Louis P."/>
            <person name="Goesmann A."/>
            <person name="Henrissat B."/>
            <person name="Duncan S.H."/>
            <person name="Flint H.J."/>
        </authorList>
    </citation>
    <scope>NUCLEOTIDE SEQUENCE</scope>
    <source>
        <strain evidence="4">CGMCC 4.5581</strain>
    </source>
</reference>
<keyword evidence="1" id="KW-0328">Glycosyltransferase</keyword>
<gene>
    <name evidence="5" type="ORF">FB380_001789</name>
    <name evidence="4" type="ORF">GCM10011589_07650</name>
</gene>
<evidence type="ECO:0000259" key="3">
    <source>
        <dbReference type="Pfam" id="PF13439"/>
    </source>
</evidence>
<comment type="caution">
    <text evidence="5">The sequence shown here is derived from an EMBL/GenBank/DDBJ whole genome shotgun (WGS) entry which is preliminary data.</text>
</comment>
<dbReference type="EMBL" id="JAAMPA010000001">
    <property type="protein sequence ID" value="NIH67343.1"/>
    <property type="molecule type" value="Genomic_DNA"/>
</dbReference>
<keyword evidence="7" id="KW-1185">Reference proteome</keyword>
<protein>
    <recommendedName>
        <fullName evidence="3">Glycosyltransferase subfamily 4-like N-terminal domain-containing protein</fullName>
    </recommendedName>
</protein>